<reference evidence="3" key="1">
    <citation type="journal article" date="2023" name="Mol. Phylogenet. Evol.">
        <title>Genome-scale phylogeny and comparative genomics of the fungal order Sordariales.</title>
        <authorList>
            <person name="Hensen N."/>
            <person name="Bonometti L."/>
            <person name="Westerberg I."/>
            <person name="Brannstrom I.O."/>
            <person name="Guillou S."/>
            <person name="Cros-Aarteil S."/>
            <person name="Calhoun S."/>
            <person name="Haridas S."/>
            <person name="Kuo A."/>
            <person name="Mondo S."/>
            <person name="Pangilinan J."/>
            <person name="Riley R."/>
            <person name="LaButti K."/>
            <person name="Andreopoulos B."/>
            <person name="Lipzen A."/>
            <person name="Chen C."/>
            <person name="Yan M."/>
            <person name="Daum C."/>
            <person name="Ng V."/>
            <person name="Clum A."/>
            <person name="Steindorff A."/>
            <person name="Ohm R.A."/>
            <person name="Martin F."/>
            <person name="Silar P."/>
            <person name="Natvig D.O."/>
            <person name="Lalanne C."/>
            <person name="Gautier V."/>
            <person name="Ament-Velasquez S.L."/>
            <person name="Kruys A."/>
            <person name="Hutchinson M.I."/>
            <person name="Powell A.J."/>
            <person name="Barry K."/>
            <person name="Miller A.N."/>
            <person name="Grigoriev I.V."/>
            <person name="Debuchy R."/>
            <person name="Gladieux P."/>
            <person name="Hiltunen Thoren M."/>
            <person name="Johannesson H."/>
        </authorList>
    </citation>
    <scope>NUCLEOTIDE SEQUENCE</scope>
    <source>
        <strain evidence="3">CBS 118394</strain>
    </source>
</reference>
<evidence type="ECO:0000256" key="2">
    <source>
        <dbReference type="SAM" id="Phobius"/>
    </source>
</evidence>
<keyword evidence="2" id="KW-0472">Membrane</keyword>
<feature type="region of interest" description="Disordered" evidence="1">
    <location>
        <begin position="221"/>
        <end position="242"/>
    </location>
</feature>
<feature type="compositionally biased region" description="Acidic residues" evidence="1">
    <location>
        <begin position="434"/>
        <end position="447"/>
    </location>
</feature>
<feature type="region of interest" description="Disordered" evidence="1">
    <location>
        <begin position="430"/>
        <end position="545"/>
    </location>
</feature>
<protein>
    <submittedName>
        <fullName evidence="3">Uncharacterized protein</fullName>
    </submittedName>
</protein>
<feature type="compositionally biased region" description="Basic and acidic residues" evidence="1">
    <location>
        <begin position="225"/>
        <end position="236"/>
    </location>
</feature>
<accession>A0AAE0M2N5</accession>
<keyword evidence="2" id="KW-0812">Transmembrane</keyword>
<gene>
    <name evidence="3" type="ORF">B0H66DRAFT_269833</name>
</gene>
<feature type="transmembrane region" description="Helical" evidence="2">
    <location>
        <begin position="312"/>
        <end position="337"/>
    </location>
</feature>
<reference evidence="3" key="2">
    <citation type="submission" date="2023-06" db="EMBL/GenBank/DDBJ databases">
        <authorList>
            <consortium name="Lawrence Berkeley National Laboratory"/>
            <person name="Haridas S."/>
            <person name="Hensen N."/>
            <person name="Bonometti L."/>
            <person name="Westerberg I."/>
            <person name="Brannstrom I.O."/>
            <person name="Guillou S."/>
            <person name="Cros-Aarteil S."/>
            <person name="Calhoun S."/>
            <person name="Kuo A."/>
            <person name="Mondo S."/>
            <person name="Pangilinan J."/>
            <person name="Riley R."/>
            <person name="Labutti K."/>
            <person name="Andreopoulos B."/>
            <person name="Lipzen A."/>
            <person name="Chen C."/>
            <person name="Yanf M."/>
            <person name="Daum C."/>
            <person name="Ng V."/>
            <person name="Clum A."/>
            <person name="Steindorff A."/>
            <person name="Ohm R."/>
            <person name="Martin F."/>
            <person name="Silar P."/>
            <person name="Natvig D."/>
            <person name="Lalanne C."/>
            <person name="Gautier V."/>
            <person name="Ament-Velasquez S.L."/>
            <person name="Kruys A."/>
            <person name="Hutchinson M.I."/>
            <person name="Powell A.J."/>
            <person name="Barry K."/>
            <person name="Miller A.N."/>
            <person name="Grigoriev I.V."/>
            <person name="Debuchy R."/>
            <person name="Gladieux P."/>
            <person name="Thoren M.H."/>
            <person name="Johannesson H."/>
        </authorList>
    </citation>
    <scope>NUCLEOTIDE SEQUENCE</scope>
    <source>
        <strain evidence="3">CBS 118394</strain>
    </source>
</reference>
<feature type="compositionally biased region" description="Basic residues" evidence="1">
    <location>
        <begin position="510"/>
        <end position="521"/>
    </location>
</feature>
<dbReference type="AlphaFoldDB" id="A0AAE0M2N5"/>
<feature type="compositionally biased region" description="Polar residues" evidence="1">
    <location>
        <begin position="190"/>
        <end position="204"/>
    </location>
</feature>
<evidence type="ECO:0000256" key="1">
    <source>
        <dbReference type="SAM" id="MobiDB-lite"/>
    </source>
</evidence>
<feature type="compositionally biased region" description="Pro residues" evidence="1">
    <location>
        <begin position="178"/>
        <end position="188"/>
    </location>
</feature>
<feature type="compositionally biased region" description="Basic and acidic residues" evidence="1">
    <location>
        <begin position="480"/>
        <end position="509"/>
    </location>
</feature>
<dbReference type="Proteomes" id="UP001283341">
    <property type="component" value="Unassembled WGS sequence"/>
</dbReference>
<evidence type="ECO:0000313" key="3">
    <source>
        <dbReference type="EMBL" id="KAK3315709.1"/>
    </source>
</evidence>
<sequence length="580" mass="63802">MPATEIITIINNSGKIISTGKHLVSIFKDAQATYKEKKQAVKIERAAARAPGIQRAKTFDVTPRGITDGYGDDDNDHVHNRRAIRDIGSGRRRSQDDERSHASSRHTHRSSKRTHRHRSPGGASRAGTLLTEDNLKALTEVSATSPSKAAYRSPYAETAPRDMQMSRPTLAHAATMPIPQPVPLPTPTPSQRRNPLPTSRSETSLNKKKSIDMHLAYGNIPPDLASRHDLDPKHDDEAEDPQEAEAVTLIDRIESLLEDAHCVHHTASSMIGKLQEKPEAAAAVALTLAELSALLGKMSPAFLGFIKGGSPAIFALLASPQFLIGTSIAVGVTVVMFGGWKIVKRIQAANAAKAMEKPFEMNTMPTPDQGPAAPAPTVVPSAVSYDEALVLEEELSTIESWRRGIAPFGEDEAADVELMSREAERALRRKHYDDDDGENDDLVDPDDSISRVGLKSRRHRSSRSHHGGSSSGGHRSSRRHHDDMEIPERKSSKSYNKDGGRTEVAESVRSHRSHRSSKSTRSRATVKTIEERKDEEEDGEDGETMDVVLRPKKNNMLKQLFKKKKDKDDKEHRTAVSVLV</sequence>
<feature type="compositionally biased region" description="Basic residues" evidence="1">
    <location>
        <begin position="102"/>
        <end position="119"/>
    </location>
</feature>
<feature type="compositionally biased region" description="Basic residues" evidence="1">
    <location>
        <begin position="454"/>
        <end position="466"/>
    </location>
</feature>
<keyword evidence="2" id="KW-1133">Transmembrane helix</keyword>
<organism evidence="3 4">
    <name type="scientific">Apodospora peruviana</name>
    <dbReference type="NCBI Taxonomy" id="516989"/>
    <lineage>
        <taxon>Eukaryota</taxon>
        <taxon>Fungi</taxon>
        <taxon>Dikarya</taxon>
        <taxon>Ascomycota</taxon>
        <taxon>Pezizomycotina</taxon>
        <taxon>Sordariomycetes</taxon>
        <taxon>Sordariomycetidae</taxon>
        <taxon>Sordariales</taxon>
        <taxon>Lasiosphaeriaceae</taxon>
        <taxon>Apodospora</taxon>
    </lineage>
</organism>
<feature type="compositionally biased region" description="Acidic residues" evidence="1">
    <location>
        <begin position="533"/>
        <end position="544"/>
    </location>
</feature>
<proteinExistence type="predicted"/>
<feature type="region of interest" description="Disordered" evidence="1">
    <location>
        <begin position="175"/>
        <end position="208"/>
    </location>
</feature>
<dbReference type="EMBL" id="JAUEDM010000005">
    <property type="protein sequence ID" value="KAK3315709.1"/>
    <property type="molecule type" value="Genomic_DNA"/>
</dbReference>
<feature type="region of interest" description="Disordered" evidence="1">
    <location>
        <begin position="58"/>
        <end position="163"/>
    </location>
</feature>
<feature type="compositionally biased region" description="Basic and acidic residues" evidence="1">
    <location>
        <begin position="83"/>
        <end position="101"/>
    </location>
</feature>
<keyword evidence="4" id="KW-1185">Reference proteome</keyword>
<name>A0AAE0M2N5_9PEZI</name>
<comment type="caution">
    <text evidence="3">The sequence shown here is derived from an EMBL/GenBank/DDBJ whole genome shotgun (WGS) entry which is preliminary data.</text>
</comment>
<evidence type="ECO:0000313" key="4">
    <source>
        <dbReference type="Proteomes" id="UP001283341"/>
    </source>
</evidence>